<sequence>MKFGPDPVKSPTGSGLEHPVLSKDIQLYVIRPKLYQTPAVIWLKKKKCDVAATEEDKRLGRWILSSYDGDSIIVYQAYNPTIAEYACKHGKFSGCPEYNERRMTWIKTNFLWMMYRSNWAHSPGQQRILAIWLHLRQSLAFDNYLRQSLSSVKEEAEQQRQNESIGTDGLIRLQWDPDHTPSGTSVEGRRAVQLGLKQVSTFLNGQDILRIIDITQFVHEQQNAKLEDLKVPIERIYEPDDLETREHVKLDLRV</sequence>
<protein>
    <submittedName>
        <fullName evidence="1">Uncharacterized protein</fullName>
    </submittedName>
</protein>
<name>A0A815MJQ5_9BILA</name>
<evidence type="ECO:0000313" key="3">
    <source>
        <dbReference type="Proteomes" id="UP000663829"/>
    </source>
</evidence>
<organism evidence="1 3">
    <name type="scientific">Didymodactylos carnosus</name>
    <dbReference type="NCBI Taxonomy" id="1234261"/>
    <lineage>
        <taxon>Eukaryota</taxon>
        <taxon>Metazoa</taxon>
        <taxon>Spiralia</taxon>
        <taxon>Gnathifera</taxon>
        <taxon>Rotifera</taxon>
        <taxon>Eurotatoria</taxon>
        <taxon>Bdelloidea</taxon>
        <taxon>Philodinida</taxon>
        <taxon>Philodinidae</taxon>
        <taxon>Didymodactylos</taxon>
    </lineage>
</organism>
<dbReference type="OrthoDB" id="413653at2759"/>
<dbReference type="PANTHER" id="PTHR38567">
    <property type="entry name" value="DUF4291 DOMAIN-CONTAINING PROTEIN"/>
    <property type="match status" value="1"/>
</dbReference>
<dbReference type="PANTHER" id="PTHR38567:SF1">
    <property type="entry name" value="DUF4291 DOMAIN-CONTAINING PROTEIN"/>
    <property type="match status" value="1"/>
</dbReference>
<proteinExistence type="predicted"/>
<dbReference type="InterPro" id="IPR025633">
    <property type="entry name" value="DUF4291"/>
</dbReference>
<accession>A0A815MJQ5</accession>
<evidence type="ECO:0000313" key="2">
    <source>
        <dbReference type="EMBL" id="CAF4302476.1"/>
    </source>
</evidence>
<dbReference type="Pfam" id="PF14124">
    <property type="entry name" value="DUF4291"/>
    <property type="match status" value="1"/>
</dbReference>
<keyword evidence="3" id="KW-1185">Reference proteome</keyword>
<gene>
    <name evidence="1" type="ORF">GPM918_LOCUS33633</name>
    <name evidence="2" type="ORF">SRO942_LOCUS34321</name>
</gene>
<dbReference type="AlphaFoldDB" id="A0A815MJQ5"/>
<reference evidence="1" key="1">
    <citation type="submission" date="2021-02" db="EMBL/GenBank/DDBJ databases">
        <authorList>
            <person name="Nowell W R."/>
        </authorList>
    </citation>
    <scope>NUCLEOTIDE SEQUENCE</scope>
</reference>
<evidence type="ECO:0000313" key="1">
    <source>
        <dbReference type="EMBL" id="CAF1417299.1"/>
    </source>
</evidence>
<dbReference type="Proteomes" id="UP000681722">
    <property type="component" value="Unassembled WGS sequence"/>
</dbReference>
<comment type="caution">
    <text evidence="1">The sequence shown here is derived from an EMBL/GenBank/DDBJ whole genome shotgun (WGS) entry which is preliminary data.</text>
</comment>
<dbReference type="Proteomes" id="UP000663829">
    <property type="component" value="Unassembled WGS sequence"/>
</dbReference>
<dbReference type="EMBL" id="CAJNOQ010018072">
    <property type="protein sequence ID" value="CAF1417299.1"/>
    <property type="molecule type" value="Genomic_DNA"/>
</dbReference>
<dbReference type="EMBL" id="CAJOBC010083501">
    <property type="protein sequence ID" value="CAF4302476.1"/>
    <property type="molecule type" value="Genomic_DNA"/>
</dbReference>